<gene>
    <name evidence="2" type="ORF">CLV72_104285</name>
</gene>
<evidence type="ECO:0000256" key="1">
    <source>
        <dbReference type="SAM" id="Phobius"/>
    </source>
</evidence>
<organism evidence="2 3">
    <name type="scientific">Allonocardiopsis opalescens</name>
    <dbReference type="NCBI Taxonomy" id="1144618"/>
    <lineage>
        <taxon>Bacteria</taxon>
        <taxon>Bacillati</taxon>
        <taxon>Actinomycetota</taxon>
        <taxon>Actinomycetes</taxon>
        <taxon>Streptosporangiales</taxon>
        <taxon>Allonocardiopsis</taxon>
    </lineage>
</organism>
<sequence length="67" mass="6713">MAGSISPARAVVLIAVTSVLLGALVAGVRLLAGAGVADAVLAGLLMAFAHAAAWLAVHRWRRGPDGR</sequence>
<reference evidence="2 3" key="1">
    <citation type="submission" date="2018-03" db="EMBL/GenBank/DDBJ databases">
        <title>Genomic Encyclopedia of Archaeal and Bacterial Type Strains, Phase II (KMG-II): from individual species to whole genera.</title>
        <authorList>
            <person name="Goeker M."/>
        </authorList>
    </citation>
    <scope>NUCLEOTIDE SEQUENCE [LARGE SCALE GENOMIC DNA]</scope>
    <source>
        <strain evidence="2 3">DSM 45601</strain>
    </source>
</reference>
<name>A0A2T0Q4H4_9ACTN</name>
<dbReference type="Proteomes" id="UP000237846">
    <property type="component" value="Unassembled WGS sequence"/>
</dbReference>
<dbReference type="EMBL" id="PVZC01000004">
    <property type="protein sequence ID" value="PRX98706.1"/>
    <property type="molecule type" value="Genomic_DNA"/>
</dbReference>
<evidence type="ECO:0000313" key="2">
    <source>
        <dbReference type="EMBL" id="PRX98706.1"/>
    </source>
</evidence>
<dbReference type="AlphaFoldDB" id="A0A2T0Q4H4"/>
<keyword evidence="1" id="KW-1133">Transmembrane helix</keyword>
<protein>
    <submittedName>
        <fullName evidence="2">Uncharacterized protein</fullName>
    </submittedName>
</protein>
<keyword evidence="1" id="KW-0812">Transmembrane</keyword>
<keyword evidence="3" id="KW-1185">Reference proteome</keyword>
<evidence type="ECO:0000313" key="3">
    <source>
        <dbReference type="Proteomes" id="UP000237846"/>
    </source>
</evidence>
<keyword evidence="1" id="KW-0472">Membrane</keyword>
<feature type="transmembrane region" description="Helical" evidence="1">
    <location>
        <begin position="36"/>
        <end position="57"/>
    </location>
</feature>
<accession>A0A2T0Q4H4</accession>
<dbReference type="RefSeq" id="WP_106246097.1">
    <property type="nucleotide sequence ID" value="NZ_PVZC01000004.1"/>
</dbReference>
<comment type="caution">
    <text evidence="2">The sequence shown here is derived from an EMBL/GenBank/DDBJ whole genome shotgun (WGS) entry which is preliminary data.</text>
</comment>
<proteinExistence type="predicted"/>